<protein>
    <submittedName>
        <fullName evidence="2">Uncharacterized protein</fullName>
    </submittedName>
</protein>
<evidence type="ECO:0000256" key="1">
    <source>
        <dbReference type="SAM" id="Phobius"/>
    </source>
</evidence>
<dbReference type="RefSeq" id="XP_018136196.1">
    <property type="nucleotide sequence ID" value="XM_018289901.1"/>
</dbReference>
<keyword evidence="3" id="KW-1185">Reference proteome</keyword>
<dbReference type="PANTHER" id="PTHR35179">
    <property type="entry name" value="PROTEIN CBG02620"/>
    <property type="match status" value="1"/>
</dbReference>
<keyword evidence="1" id="KW-1133">Transmembrane helix</keyword>
<reference evidence="2 3" key="1">
    <citation type="journal article" date="2016" name="PLoS Pathog.">
        <title>Biosynthesis of antibiotic leucinostatins in bio-control fungus Purpureocillium lilacinum and their inhibition on phytophthora revealed by genome mining.</title>
        <authorList>
            <person name="Wang G."/>
            <person name="Liu Z."/>
            <person name="Lin R."/>
            <person name="Li E."/>
            <person name="Mao Z."/>
            <person name="Ling J."/>
            <person name="Yang Y."/>
            <person name="Yin W.B."/>
            <person name="Xie B."/>
        </authorList>
    </citation>
    <scope>NUCLEOTIDE SEQUENCE [LARGE SCALE GENOMIC DNA]</scope>
    <source>
        <strain evidence="2">170</strain>
    </source>
</reference>
<comment type="caution">
    <text evidence="2">The sequence shown here is derived from an EMBL/GenBank/DDBJ whole genome shotgun (WGS) entry which is preliminary data.</text>
</comment>
<feature type="transmembrane region" description="Helical" evidence="1">
    <location>
        <begin position="211"/>
        <end position="228"/>
    </location>
</feature>
<dbReference type="OrthoDB" id="3205825at2759"/>
<sequence length="324" mass="35939">MDLVSFYLGAFVGIFPFTLAKVIHQTVRIVARSRAFRNAYLYMIWTMVIVCPVFAVIDFLYLIEIIPPSLGFYVTTVLLWIIQTQILPQIIINRIGLIMSNRRRVFHLKLGFAAAIGVINTIVGVTWLRGCTPGASAAAVELIYIIEYVDKGFFLLIDLGLNAFFLYLVHSRLIAEGLSKYQPLFKFNTCLAIASSAMDACLLGMLRLPKMYQFVQFVPIAYIVKLYIEMTNAALIAKIVRSSSGNTVPGYAAKYQTNNQTNHLESRFDENPELSVKDTENVPIGNAVKCTHSSSSESGSIQLSPTNVTVTTATTVVSESLRAP</sequence>
<dbReference type="Proteomes" id="UP000078397">
    <property type="component" value="Unassembled WGS sequence"/>
</dbReference>
<dbReference type="KEGG" id="pchm:VFPPC_11842"/>
<dbReference type="AlphaFoldDB" id="A0A179EXP2"/>
<feature type="transmembrane region" description="Helical" evidence="1">
    <location>
        <begin position="69"/>
        <end position="87"/>
    </location>
</feature>
<proteinExistence type="predicted"/>
<feature type="transmembrane region" description="Helical" evidence="1">
    <location>
        <begin position="39"/>
        <end position="63"/>
    </location>
</feature>
<dbReference type="PANTHER" id="PTHR35179:SF1">
    <property type="entry name" value="INTEGRAL MEMBRANE PROTEIN"/>
    <property type="match status" value="1"/>
</dbReference>
<feature type="transmembrane region" description="Helical" evidence="1">
    <location>
        <begin position="6"/>
        <end position="27"/>
    </location>
</feature>
<gene>
    <name evidence="2" type="ORF">VFPPC_11842</name>
</gene>
<feature type="transmembrane region" description="Helical" evidence="1">
    <location>
        <begin position="187"/>
        <end position="205"/>
    </location>
</feature>
<name>A0A179EXP2_METCM</name>
<keyword evidence="1" id="KW-0472">Membrane</keyword>
<feature type="transmembrane region" description="Helical" evidence="1">
    <location>
        <begin position="153"/>
        <end position="175"/>
    </location>
</feature>
<dbReference type="GeneID" id="28853895"/>
<accession>A0A179EXP2</accession>
<feature type="transmembrane region" description="Helical" evidence="1">
    <location>
        <begin position="108"/>
        <end position="128"/>
    </location>
</feature>
<keyword evidence="1" id="KW-0812">Transmembrane</keyword>
<organism evidence="2 3">
    <name type="scientific">Pochonia chlamydosporia 170</name>
    <dbReference type="NCBI Taxonomy" id="1380566"/>
    <lineage>
        <taxon>Eukaryota</taxon>
        <taxon>Fungi</taxon>
        <taxon>Dikarya</taxon>
        <taxon>Ascomycota</taxon>
        <taxon>Pezizomycotina</taxon>
        <taxon>Sordariomycetes</taxon>
        <taxon>Hypocreomycetidae</taxon>
        <taxon>Hypocreales</taxon>
        <taxon>Clavicipitaceae</taxon>
        <taxon>Pochonia</taxon>
    </lineage>
</organism>
<evidence type="ECO:0000313" key="2">
    <source>
        <dbReference type="EMBL" id="OAQ57951.1"/>
    </source>
</evidence>
<evidence type="ECO:0000313" key="3">
    <source>
        <dbReference type="Proteomes" id="UP000078397"/>
    </source>
</evidence>
<dbReference type="EMBL" id="LSBJ02000022">
    <property type="protein sequence ID" value="OAQ57951.1"/>
    <property type="molecule type" value="Genomic_DNA"/>
</dbReference>